<dbReference type="CDD" id="cd22231">
    <property type="entry name" value="RHH_NikR_HicB-like"/>
    <property type="match status" value="1"/>
</dbReference>
<feature type="region of interest" description="Disordered" evidence="5">
    <location>
        <begin position="53"/>
        <end position="73"/>
    </location>
</feature>
<dbReference type="SUPFAM" id="SSF47598">
    <property type="entry name" value="Ribbon-helix-helix"/>
    <property type="match status" value="1"/>
</dbReference>
<dbReference type="PANTHER" id="PTHR36582">
    <property type="entry name" value="ANTITOXIN PARD"/>
    <property type="match status" value="1"/>
</dbReference>
<organism evidence="6 7">
    <name type="scientific">Steroidobacter flavus</name>
    <dbReference type="NCBI Taxonomy" id="1842136"/>
    <lineage>
        <taxon>Bacteria</taxon>
        <taxon>Pseudomonadati</taxon>
        <taxon>Pseudomonadota</taxon>
        <taxon>Gammaproteobacteria</taxon>
        <taxon>Steroidobacterales</taxon>
        <taxon>Steroidobacteraceae</taxon>
        <taxon>Steroidobacter</taxon>
    </lineage>
</organism>
<dbReference type="InterPro" id="IPR038296">
    <property type="entry name" value="ParD_sf"/>
</dbReference>
<protein>
    <recommendedName>
        <fullName evidence="2">Antitoxin ParD</fullName>
    </recommendedName>
</protein>
<evidence type="ECO:0000313" key="7">
    <source>
        <dbReference type="Proteomes" id="UP001595904"/>
    </source>
</evidence>
<sequence>MTTLEISIPDDQQEWVAAQVAAGRYANASDYIRELLRRDQQGQLQLALIDGERGGVSERSASDVARQARQRLR</sequence>
<comment type="similarity">
    <text evidence="1">Belongs to the ParD antitoxin family.</text>
</comment>
<evidence type="ECO:0000256" key="1">
    <source>
        <dbReference type="ARBA" id="ARBA00008580"/>
    </source>
</evidence>
<name>A0ABV8SMS8_9GAMM</name>
<evidence type="ECO:0000313" key="6">
    <source>
        <dbReference type="EMBL" id="MFC4308253.1"/>
    </source>
</evidence>
<dbReference type="RefSeq" id="WP_380595233.1">
    <property type="nucleotide sequence ID" value="NZ_JBHSDU010000001.1"/>
</dbReference>
<dbReference type="NCBIfam" id="TIGR02606">
    <property type="entry name" value="antidote_CC2985"/>
    <property type="match status" value="1"/>
</dbReference>
<dbReference type="PANTHER" id="PTHR36582:SF2">
    <property type="entry name" value="ANTITOXIN PARD"/>
    <property type="match status" value="1"/>
</dbReference>
<keyword evidence="7" id="KW-1185">Reference proteome</keyword>
<evidence type="ECO:0000256" key="3">
    <source>
        <dbReference type="ARBA" id="ARBA00022649"/>
    </source>
</evidence>
<dbReference type="Proteomes" id="UP001595904">
    <property type="component" value="Unassembled WGS sequence"/>
</dbReference>
<evidence type="ECO:0000256" key="2">
    <source>
        <dbReference type="ARBA" id="ARBA00017940"/>
    </source>
</evidence>
<comment type="function">
    <text evidence="4">Antitoxin component of a type II toxin-antitoxin (TA) system. Neutralizes the effect of toxin ParE.</text>
</comment>
<accession>A0ABV8SMS8</accession>
<evidence type="ECO:0000256" key="4">
    <source>
        <dbReference type="ARBA" id="ARBA00037106"/>
    </source>
</evidence>
<keyword evidence="3" id="KW-1277">Toxin-antitoxin system</keyword>
<reference evidence="7" key="1">
    <citation type="journal article" date="2019" name="Int. J. Syst. Evol. Microbiol.">
        <title>The Global Catalogue of Microorganisms (GCM) 10K type strain sequencing project: providing services to taxonomists for standard genome sequencing and annotation.</title>
        <authorList>
            <consortium name="The Broad Institute Genomics Platform"/>
            <consortium name="The Broad Institute Genome Sequencing Center for Infectious Disease"/>
            <person name="Wu L."/>
            <person name="Ma J."/>
        </authorList>
    </citation>
    <scope>NUCLEOTIDE SEQUENCE [LARGE SCALE GENOMIC DNA]</scope>
    <source>
        <strain evidence="7">CGMCC 1.10759</strain>
    </source>
</reference>
<gene>
    <name evidence="6" type="ORF">ACFPN2_04090</name>
</gene>
<comment type="caution">
    <text evidence="6">The sequence shown here is derived from an EMBL/GenBank/DDBJ whole genome shotgun (WGS) entry which is preliminary data.</text>
</comment>
<dbReference type="Gene3D" id="6.10.10.120">
    <property type="entry name" value="Antitoxin ParD1-like"/>
    <property type="match status" value="1"/>
</dbReference>
<evidence type="ECO:0000256" key="5">
    <source>
        <dbReference type="SAM" id="MobiDB-lite"/>
    </source>
</evidence>
<dbReference type="InterPro" id="IPR022789">
    <property type="entry name" value="ParD"/>
</dbReference>
<dbReference type="EMBL" id="JBHSDU010000001">
    <property type="protein sequence ID" value="MFC4308253.1"/>
    <property type="molecule type" value="Genomic_DNA"/>
</dbReference>
<proteinExistence type="inferred from homology"/>
<dbReference type="InterPro" id="IPR010985">
    <property type="entry name" value="Ribbon_hlx_hlx"/>
</dbReference>
<dbReference type="Pfam" id="PF03693">
    <property type="entry name" value="ParD_antitoxin"/>
    <property type="match status" value="1"/>
</dbReference>